<dbReference type="KEGG" id="mme:Marme_1610"/>
<keyword evidence="1" id="KW-0285">Flavoprotein</keyword>
<dbReference type="InterPro" id="IPR001155">
    <property type="entry name" value="OxRdtase_FMN_N"/>
</dbReference>
<dbReference type="InterPro" id="IPR051799">
    <property type="entry name" value="NADH_flavin_oxidoreductase"/>
</dbReference>
<dbReference type="AlphaFoldDB" id="F2JZL9"/>
<dbReference type="SUPFAM" id="SSF51395">
    <property type="entry name" value="FMN-linked oxidoreductases"/>
    <property type="match status" value="1"/>
</dbReference>
<dbReference type="Pfam" id="PF00724">
    <property type="entry name" value="Oxidored_FMN"/>
    <property type="match status" value="1"/>
</dbReference>
<sequence>MTTTPQSKSIRLLYQPLCLPCGTVLKNRIVKSAMSDCLGDGEGNATEAQARLYERWALGGVGLALIGEAQILPDAPESPANLVLNAQTDIESLQRLTKKASTNQMHIWPQLGHAGCLSAASITPSTKGPSALKLPELECDALSKEEIQNLPKQYANAALMAQKTGFTGVQIHAGHGFLLSQFLSPLFNRRQDEYGGSIENRLWIIIQIIEKVRASVGPNFPIGIKINSSDQLEGGLTQQDSLCAIRLLDKTSLDLIEISGGSYFPGAESSSDKVSSGPYFVEFAKQAKYLTSIPIVVTGGFKNRQQAIDALANESTDAVGLARALALNPQLANDWKNTDTPIKDPEFPSFRQPPPGGITAWYTQRLTDIATSEHITTSTRDQTINLTQAIDWLKKSEKVKSEKWKKHFGMSEG</sequence>
<organism evidence="4 5">
    <name type="scientific">Marinomonas mediterranea (strain ATCC 700492 / JCM 21426 / NBRC 103028 / MMB-1)</name>
    <dbReference type="NCBI Taxonomy" id="717774"/>
    <lineage>
        <taxon>Bacteria</taxon>
        <taxon>Pseudomonadati</taxon>
        <taxon>Pseudomonadota</taxon>
        <taxon>Gammaproteobacteria</taxon>
        <taxon>Oceanospirillales</taxon>
        <taxon>Oceanospirillaceae</taxon>
        <taxon>Marinomonas</taxon>
    </lineage>
</organism>
<evidence type="ECO:0000256" key="1">
    <source>
        <dbReference type="ARBA" id="ARBA00022630"/>
    </source>
</evidence>
<dbReference type="PATRIC" id="fig|717774.3.peg.1670"/>
<name>F2JZL9_MARM1</name>
<keyword evidence="5" id="KW-1185">Reference proteome</keyword>
<dbReference type="GO" id="GO:0003959">
    <property type="term" value="F:NADPH dehydrogenase activity"/>
    <property type="evidence" value="ECO:0007669"/>
    <property type="project" value="UniProtKB-EC"/>
</dbReference>
<dbReference type="CDD" id="cd04733">
    <property type="entry name" value="OYE_like_2_FMN"/>
    <property type="match status" value="1"/>
</dbReference>
<dbReference type="PANTHER" id="PTHR43656:SF2">
    <property type="entry name" value="BINDING OXIDOREDUCTASE, PUTATIVE (AFU_ORTHOLOGUE AFUA_2G08260)-RELATED"/>
    <property type="match status" value="1"/>
</dbReference>
<evidence type="ECO:0000313" key="4">
    <source>
        <dbReference type="EMBL" id="ADZ90873.1"/>
    </source>
</evidence>
<dbReference type="Proteomes" id="UP000001062">
    <property type="component" value="Chromosome"/>
</dbReference>
<keyword evidence="2 4" id="KW-0560">Oxidoreductase</keyword>
<gene>
    <name evidence="4" type="ordered locus">Marme_1610</name>
</gene>
<dbReference type="GO" id="GO:0010181">
    <property type="term" value="F:FMN binding"/>
    <property type="evidence" value="ECO:0007669"/>
    <property type="project" value="InterPro"/>
</dbReference>
<dbReference type="EC" id="1.6.99.1" evidence="4"/>
<dbReference type="STRING" id="717774.Marme_1610"/>
<dbReference type="HOGENOM" id="CLU_012153_6_2_6"/>
<dbReference type="eggNOG" id="COG1902">
    <property type="taxonomic scope" value="Bacteria"/>
</dbReference>
<proteinExistence type="predicted"/>
<dbReference type="RefSeq" id="WP_013660778.1">
    <property type="nucleotide sequence ID" value="NC_015276.1"/>
</dbReference>
<feature type="domain" description="NADH:flavin oxidoreductase/NADH oxidase N-terminal" evidence="3">
    <location>
        <begin position="13"/>
        <end position="333"/>
    </location>
</feature>
<dbReference type="EMBL" id="CP002583">
    <property type="protein sequence ID" value="ADZ90873.1"/>
    <property type="molecule type" value="Genomic_DNA"/>
</dbReference>
<accession>F2JZL9</accession>
<evidence type="ECO:0000313" key="5">
    <source>
        <dbReference type="Proteomes" id="UP000001062"/>
    </source>
</evidence>
<protein>
    <submittedName>
        <fullName evidence="4">NADPH dehydrogenase</fullName>
        <ecNumber evidence="4">1.6.99.1</ecNumber>
    </submittedName>
</protein>
<dbReference type="OrthoDB" id="8523426at2"/>
<dbReference type="InterPro" id="IPR013785">
    <property type="entry name" value="Aldolase_TIM"/>
</dbReference>
<evidence type="ECO:0000259" key="3">
    <source>
        <dbReference type="Pfam" id="PF00724"/>
    </source>
</evidence>
<reference evidence="4 5" key="1">
    <citation type="journal article" date="2012" name="Stand. Genomic Sci.">
        <title>Complete genome sequence of the melanogenic marine bacterium Marinomonas mediterranea type strain (MMB-1(T)).</title>
        <authorList>
            <person name="Lucas-Elio P."/>
            <person name="Goodwin L."/>
            <person name="Woyke T."/>
            <person name="Pitluck S."/>
            <person name="Nolan M."/>
            <person name="Kyrpides N.C."/>
            <person name="Detter J.C."/>
            <person name="Copeland A."/>
            <person name="Teshima H."/>
            <person name="Bruce D."/>
            <person name="Detter C."/>
            <person name="Tapia R."/>
            <person name="Han S."/>
            <person name="Land M.L."/>
            <person name="Ivanova N."/>
            <person name="Mikhailova N."/>
            <person name="Johnston A.W."/>
            <person name="Sanchez-Amat A."/>
        </authorList>
    </citation>
    <scope>NUCLEOTIDE SEQUENCE [LARGE SCALE GENOMIC DNA]</scope>
    <source>
        <strain evidence="5">ATCC 700492 / JCM 21426 / NBRC 103028 / MMB-1</strain>
    </source>
</reference>
<dbReference type="Gene3D" id="3.20.20.70">
    <property type="entry name" value="Aldolase class I"/>
    <property type="match status" value="1"/>
</dbReference>
<evidence type="ECO:0000256" key="2">
    <source>
        <dbReference type="ARBA" id="ARBA00023002"/>
    </source>
</evidence>
<dbReference type="PANTHER" id="PTHR43656">
    <property type="entry name" value="BINDING OXIDOREDUCTASE, PUTATIVE (AFU_ORTHOLOGUE AFUA_2G08260)-RELATED"/>
    <property type="match status" value="1"/>
</dbReference>